<evidence type="ECO:0000256" key="5">
    <source>
        <dbReference type="ARBA" id="ARBA00023002"/>
    </source>
</evidence>
<dbReference type="AlphaFoldDB" id="A0A409W307"/>
<evidence type="ECO:0000256" key="1">
    <source>
        <dbReference type="ARBA" id="ARBA00001974"/>
    </source>
</evidence>
<keyword evidence="4" id="KW-0274">FAD</keyword>
<dbReference type="InterPro" id="IPR036318">
    <property type="entry name" value="FAD-bd_PCMH-like_sf"/>
</dbReference>
<reference evidence="7 8" key="1">
    <citation type="journal article" date="2018" name="Evol. Lett.">
        <title>Horizontal gene cluster transfer increased hallucinogenic mushroom diversity.</title>
        <authorList>
            <person name="Reynolds H.T."/>
            <person name="Vijayakumar V."/>
            <person name="Gluck-Thaler E."/>
            <person name="Korotkin H.B."/>
            <person name="Matheny P.B."/>
            <person name="Slot J.C."/>
        </authorList>
    </citation>
    <scope>NUCLEOTIDE SEQUENCE [LARGE SCALE GENOMIC DNA]</scope>
    <source>
        <strain evidence="7 8">2629</strain>
    </source>
</reference>
<dbReference type="InterPro" id="IPR016166">
    <property type="entry name" value="FAD-bd_PCMH"/>
</dbReference>
<organism evidence="7 8">
    <name type="scientific">Panaeolus cyanescens</name>
    <dbReference type="NCBI Taxonomy" id="181874"/>
    <lineage>
        <taxon>Eukaryota</taxon>
        <taxon>Fungi</taxon>
        <taxon>Dikarya</taxon>
        <taxon>Basidiomycota</taxon>
        <taxon>Agaricomycotina</taxon>
        <taxon>Agaricomycetes</taxon>
        <taxon>Agaricomycetidae</taxon>
        <taxon>Agaricales</taxon>
        <taxon>Agaricineae</taxon>
        <taxon>Galeropsidaceae</taxon>
        <taxon>Panaeolus</taxon>
    </lineage>
</organism>
<evidence type="ECO:0000259" key="6">
    <source>
        <dbReference type="PROSITE" id="PS51387"/>
    </source>
</evidence>
<comment type="similarity">
    <text evidence="2">Belongs to the oxygen-dependent FAD-linked oxidoreductase family.</text>
</comment>
<dbReference type="Pfam" id="PF08031">
    <property type="entry name" value="BBE"/>
    <property type="match status" value="1"/>
</dbReference>
<evidence type="ECO:0000256" key="2">
    <source>
        <dbReference type="ARBA" id="ARBA00005466"/>
    </source>
</evidence>
<comment type="cofactor">
    <cofactor evidence="1">
        <name>FAD</name>
        <dbReference type="ChEBI" id="CHEBI:57692"/>
    </cofactor>
</comment>
<dbReference type="InterPro" id="IPR016169">
    <property type="entry name" value="FAD-bd_PCMH_sub2"/>
</dbReference>
<dbReference type="OrthoDB" id="415825at2759"/>
<accession>A0A409W307</accession>
<gene>
    <name evidence="7" type="ORF">CVT24_001494</name>
</gene>
<feature type="domain" description="FAD-binding PCMH-type" evidence="6">
    <location>
        <begin position="31"/>
        <end position="202"/>
    </location>
</feature>
<dbReference type="InterPro" id="IPR012951">
    <property type="entry name" value="BBE"/>
</dbReference>
<dbReference type="InParanoid" id="A0A409W307"/>
<dbReference type="GO" id="GO:0016491">
    <property type="term" value="F:oxidoreductase activity"/>
    <property type="evidence" value="ECO:0007669"/>
    <property type="project" value="UniProtKB-KW"/>
</dbReference>
<sequence length="460" mass="50142">MSDLQSQGFQGQVATASSPDYDKIRERYSKTAALKPAYIALPTSIEDVIIAVKFATSNSLELAIKGGGTNPYPASSTDRGLVIDLRNINSVKVADDKQSVTVGGGAVWGDVYHETDKHGVVPIGGNVHFLGVGGLTLSAGYSYLSGKYGLGVDNILQATVVLADGRAVVTSETQEPDLFWAIRGSANQFGVVVELVLKVYPLNAPMTVGALVYPGNALNDVLSAVRKHLENHHPSTKMILMFARSPPDFYPGILILPYIENNETPVDKVLDPFRTIAKPIFEGLAPVKGFEAASHGADQALANPPPRMITDGAIFGDLWDDVITDAFGRWVAFTEQEEFRASYVIWEFGHRDKITEKKPEDMAFPARDPHYYVIAATRYSDPARDDDARNWAAGIGNLVRNAQVEKMGKPLITPAGFALNPEVVAPEKVWGDNYPKLRKLKAKYDPGKVWSRGWCIEPEA</sequence>
<dbReference type="InterPro" id="IPR016167">
    <property type="entry name" value="FAD-bd_PCMH_sub1"/>
</dbReference>
<dbReference type="SUPFAM" id="SSF56176">
    <property type="entry name" value="FAD-binding/transporter-associated domain-like"/>
    <property type="match status" value="1"/>
</dbReference>
<evidence type="ECO:0000256" key="4">
    <source>
        <dbReference type="ARBA" id="ARBA00022827"/>
    </source>
</evidence>
<proteinExistence type="inferred from homology"/>
<dbReference type="Gene3D" id="3.30.465.10">
    <property type="match status" value="1"/>
</dbReference>
<dbReference type="Gene3D" id="3.40.462.20">
    <property type="match status" value="1"/>
</dbReference>
<evidence type="ECO:0000313" key="8">
    <source>
        <dbReference type="Proteomes" id="UP000284842"/>
    </source>
</evidence>
<dbReference type="PANTHER" id="PTHR42973">
    <property type="entry name" value="BINDING OXIDOREDUCTASE, PUTATIVE (AFU_ORTHOLOGUE AFUA_1G17690)-RELATED"/>
    <property type="match status" value="1"/>
</dbReference>
<dbReference type="Proteomes" id="UP000284842">
    <property type="component" value="Unassembled WGS sequence"/>
</dbReference>
<dbReference type="Gene3D" id="3.30.43.10">
    <property type="entry name" value="Uridine Diphospho-n-acetylenolpyruvylglucosamine Reductase, domain 2"/>
    <property type="match status" value="1"/>
</dbReference>
<dbReference type="GO" id="GO:0071949">
    <property type="term" value="F:FAD binding"/>
    <property type="evidence" value="ECO:0007669"/>
    <property type="project" value="InterPro"/>
</dbReference>
<keyword evidence="3" id="KW-0285">Flavoprotein</keyword>
<dbReference type="InterPro" id="IPR006094">
    <property type="entry name" value="Oxid_FAD_bind_N"/>
</dbReference>
<dbReference type="InterPro" id="IPR050416">
    <property type="entry name" value="FAD-linked_Oxidoreductase"/>
</dbReference>
<keyword evidence="5" id="KW-0560">Oxidoreductase</keyword>
<evidence type="ECO:0000256" key="3">
    <source>
        <dbReference type="ARBA" id="ARBA00022630"/>
    </source>
</evidence>
<comment type="caution">
    <text evidence="7">The sequence shown here is derived from an EMBL/GenBank/DDBJ whole genome shotgun (WGS) entry which is preliminary data.</text>
</comment>
<dbReference type="PROSITE" id="PS51387">
    <property type="entry name" value="FAD_PCMH"/>
    <property type="match status" value="1"/>
</dbReference>
<protein>
    <recommendedName>
        <fullName evidence="6">FAD-binding PCMH-type domain-containing protein</fullName>
    </recommendedName>
</protein>
<dbReference type="STRING" id="181874.A0A409W307"/>
<evidence type="ECO:0000313" key="7">
    <source>
        <dbReference type="EMBL" id="PPQ72897.1"/>
    </source>
</evidence>
<name>A0A409W307_9AGAR</name>
<dbReference type="PANTHER" id="PTHR42973:SF39">
    <property type="entry name" value="FAD-BINDING PCMH-TYPE DOMAIN-CONTAINING PROTEIN"/>
    <property type="match status" value="1"/>
</dbReference>
<keyword evidence="8" id="KW-1185">Reference proteome</keyword>
<dbReference type="Pfam" id="PF01565">
    <property type="entry name" value="FAD_binding_4"/>
    <property type="match status" value="1"/>
</dbReference>
<dbReference type="EMBL" id="NHTK01005846">
    <property type="protein sequence ID" value="PPQ72897.1"/>
    <property type="molecule type" value="Genomic_DNA"/>
</dbReference>